<accession>A0ABQ7VYS3</accession>
<comment type="caution">
    <text evidence="2">The sequence shown here is derived from an EMBL/GenBank/DDBJ whole genome shotgun (WGS) entry which is preliminary data.</text>
</comment>
<name>A0ABQ7VYS3_SOLTU</name>
<sequence length="1141" mass="127953">MSSIASDPYDYDVGDYDYSDGGYGCEYDGDYGGYDDSHDQESNGNESYYSRGEYEKNVEHSSYGKDKGEGSYGGSYDDVEACERSYSHYESEDGSYDDAETCYTSHSQDEGKVRYTTLLYTKYEEHAPKASEDSYSHSCANPYPSRSNVCGYTSSSQSHPRGRRKYEGCVKGLDTEMIDFPIFKGWSDHEAYLDWEWQCEQIFQRHDLRGPERTLYALDHLKGLALGLDLVLDDGYNLNYITPEVVAYLGLPRLQRTYPYTMEGCKVTEGARVSFTRAKYYEEVWCDIMPMASCHLCLGANWFTEHTVPNEQNWYKCVVDHWATPLFPPPKVKGTSVMNGGTQVPAKEPTVEGVMDALMGCPNIQGKKDLSCKHQGTIAKLSTFTIENEQSVNVGLSLCEPIDSLLCVDNLLVESVDTLIDPIDDRIYSSSKIDLCPPSVDTYALNASSLFCNDCVDQPVCECSSLVEGSCNVIKKPQFGSTNDNVDQNRNDSLSISFVEGPIACFTYRDLVLESVSKNDMCLVDGELPCVNSSLVVDHSLAKCNISSKDDEITPSDVPSGMEISSGKIRVLLWGRKLLEGKSANLINGCALDPSTWLAFPFDPSSELNCSICVGMFGLNGRQMVVDIVNSFPYAGKLFFRFYHPLEEPTLCVGKDSFLDPFSISYLEHDLVECASHGGRRYFQREGEICTFLYYLFAYDEIPSWIRSALHADQGILVVYTCCYDPVLWTLYPFDLGECMKVFELVGVSSFGWYYLVVEKNDHCPCSPLMGLIAMTVEDVWLFHEFESPRLKDFNANLCTTHHAKRISSLLMIYMVLQGLDSRTHFYLLAYDDTHTCVGCISYVSSGINWANESLLYSMLCNPFPFDPGVVFKCVECGSNTIFHLHDSSMVLLLGLMFLNEVNTICAFAFRYESVHVLLDKREVMCLFGCGTNEGLHMRLFKCIGMDSRTNPFQEGENDVIQITSRLSIHELQCFVGVFTQMEAVGLEMVPRKGFQALLGNKCASTELQDEQHHVWMIAWSMGSLTKKGAATEYVASFGKLTSTSVTHQTTLARVLTSPTGPMSYRGKADHLVSWRPLAHRQVDWAMVPLTAQSSSSFHGRARRRVPCESIGKITESLGELDSVRHWSISGHFWAHLCNNA</sequence>
<keyword evidence="3" id="KW-1185">Reference proteome</keyword>
<evidence type="ECO:0000313" key="2">
    <source>
        <dbReference type="EMBL" id="KAH0773635.1"/>
    </source>
</evidence>
<feature type="compositionally biased region" description="Basic and acidic residues" evidence="1">
    <location>
        <begin position="52"/>
        <end position="69"/>
    </location>
</feature>
<proteinExistence type="predicted"/>
<dbReference type="EMBL" id="JAIVGD010000005">
    <property type="protein sequence ID" value="KAH0773635.1"/>
    <property type="molecule type" value="Genomic_DNA"/>
</dbReference>
<protein>
    <submittedName>
        <fullName evidence="2">Uncharacterized protein</fullName>
    </submittedName>
</protein>
<gene>
    <name evidence="2" type="ORF">KY290_010772</name>
</gene>
<dbReference type="Proteomes" id="UP000826656">
    <property type="component" value="Unassembled WGS sequence"/>
</dbReference>
<feature type="region of interest" description="Disordered" evidence="1">
    <location>
        <begin position="27"/>
        <end position="72"/>
    </location>
</feature>
<reference evidence="2 3" key="1">
    <citation type="journal article" date="2021" name="bioRxiv">
        <title>Chromosome-scale and haplotype-resolved genome assembly of a tetraploid potato cultivar.</title>
        <authorList>
            <person name="Sun H."/>
            <person name="Jiao W.-B."/>
            <person name="Krause K."/>
            <person name="Campoy J.A."/>
            <person name="Goel M."/>
            <person name="Folz-Donahue K."/>
            <person name="Kukat C."/>
            <person name="Huettel B."/>
            <person name="Schneeberger K."/>
        </authorList>
    </citation>
    <scope>NUCLEOTIDE SEQUENCE [LARGE SCALE GENOMIC DNA]</scope>
    <source>
        <strain evidence="2">SolTubOtavaFocal</strain>
        <tissue evidence="2">Leaves</tissue>
    </source>
</reference>
<evidence type="ECO:0000256" key="1">
    <source>
        <dbReference type="SAM" id="MobiDB-lite"/>
    </source>
</evidence>
<evidence type="ECO:0000313" key="3">
    <source>
        <dbReference type="Proteomes" id="UP000826656"/>
    </source>
</evidence>
<dbReference type="CDD" id="cd00303">
    <property type="entry name" value="retropepsin_like"/>
    <property type="match status" value="1"/>
</dbReference>
<organism evidence="2 3">
    <name type="scientific">Solanum tuberosum</name>
    <name type="common">Potato</name>
    <dbReference type="NCBI Taxonomy" id="4113"/>
    <lineage>
        <taxon>Eukaryota</taxon>
        <taxon>Viridiplantae</taxon>
        <taxon>Streptophyta</taxon>
        <taxon>Embryophyta</taxon>
        <taxon>Tracheophyta</taxon>
        <taxon>Spermatophyta</taxon>
        <taxon>Magnoliopsida</taxon>
        <taxon>eudicotyledons</taxon>
        <taxon>Gunneridae</taxon>
        <taxon>Pentapetalae</taxon>
        <taxon>asterids</taxon>
        <taxon>lamiids</taxon>
        <taxon>Solanales</taxon>
        <taxon>Solanaceae</taxon>
        <taxon>Solanoideae</taxon>
        <taxon>Solaneae</taxon>
        <taxon>Solanum</taxon>
    </lineage>
</organism>